<protein>
    <submittedName>
        <fullName evidence="2">DUF1835 domain-containing protein</fullName>
    </submittedName>
</protein>
<organism evidence="2 3">
    <name type="scientific">Mucilaginibacter glaciei</name>
    <dbReference type="NCBI Taxonomy" id="2772109"/>
    <lineage>
        <taxon>Bacteria</taxon>
        <taxon>Pseudomonadati</taxon>
        <taxon>Bacteroidota</taxon>
        <taxon>Sphingobacteriia</taxon>
        <taxon>Sphingobacteriales</taxon>
        <taxon>Sphingobacteriaceae</taxon>
        <taxon>Mucilaginibacter</taxon>
    </lineage>
</organism>
<name>A0A926S171_9SPHI</name>
<dbReference type="RefSeq" id="WP_191163439.1">
    <property type="nucleotide sequence ID" value="NZ_JACWMX010000004.1"/>
</dbReference>
<evidence type="ECO:0000259" key="1">
    <source>
        <dbReference type="Pfam" id="PF08874"/>
    </source>
</evidence>
<feature type="domain" description="DUF1835" evidence="1">
    <location>
        <begin position="15"/>
        <end position="110"/>
    </location>
</feature>
<comment type="caution">
    <text evidence="2">The sequence shown here is derived from an EMBL/GenBank/DDBJ whole genome shotgun (WGS) entry which is preliminary data.</text>
</comment>
<dbReference type="EMBL" id="JACWMX010000004">
    <property type="protein sequence ID" value="MBD1393700.1"/>
    <property type="molecule type" value="Genomic_DNA"/>
</dbReference>
<dbReference type="InterPro" id="IPR014973">
    <property type="entry name" value="DUF1835"/>
</dbReference>
<evidence type="ECO:0000313" key="3">
    <source>
        <dbReference type="Proteomes" id="UP000619078"/>
    </source>
</evidence>
<gene>
    <name evidence="2" type="ORF">IDJ76_11390</name>
</gene>
<dbReference type="Proteomes" id="UP000619078">
    <property type="component" value="Unassembled WGS sequence"/>
</dbReference>
<dbReference type="AlphaFoldDB" id="A0A926S171"/>
<reference evidence="2" key="1">
    <citation type="submission" date="2020-09" db="EMBL/GenBank/DDBJ databases">
        <title>Novel species of Mucilaginibacter isolated from a glacier on the Tibetan Plateau.</title>
        <authorList>
            <person name="Liu Q."/>
            <person name="Xin Y.-H."/>
        </authorList>
    </citation>
    <scope>NUCLEOTIDE SEQUENCE</scope>
    <source>
        <strain evidence="2">ZB1P21</strain>
    </source>
</reference>
<dbReference type="Pfam" id="PF08874">
    <property type="entry name" value="DUF1835"/>
    <property type="match status" value="1"/>
</dbReference>
<proteinExistence type="predicted"/>
<sequence length="265" mass="30503">MSKILHVLNGDATLDAFEQTGLDGDVMVWREVLSEGPVSRNVSAACFWERRLEFIKVAFDENEENYRESVLIPLEKLSEPYDEINLWFEYDLHCQVNLLGVMMLLEQQTNLSERAVYLICPVEVPEVEDFAGMGELNADQLEGLYDNARVQLGEYDFTLATEAWDLYVKSDAKSLQSWIDETPFWGNMPQLPIAMQAHLSRLDFDDSGLNGIHRALLKIYKSGITTKADIYREFWRTQKIYGMGDKELDIYINQLVERGLINIAE</sequence>
<evidence type="ECO:0000313" key="2">
    <source>
        <dbReference type="EMBL" id="MBD1393700.1"/>
    </source>
</evidence>
<accession>A0A926S171</accession>
<keyword evidence="3" id="KW-1185">Reference proteome</keyword>